<reference evidence="4" key="1">
    <citation type="submission" date="2017-07" db="EMBL/GenBank/DDBJ databases">
        <title>Taro Niue Genome Assembly and Annotation.</title>
        <authorList>
            <person name="Atibalentja N."/>
            <person name="Keating K."/>
            <person name="Fields C.J."/>
        </authorList>
    </citation>
    <scope>NUCLEOTIDE SEQUENCE</scope>
    <source>
        <strain evidence="4">Niue_2</strain>
        <tissue evidence="4">Leaf</tissue>
    </source>
</reference>
<dbReference type="GO" id="GO:0008270">
    <property type="term" value="F:zinc ion binding"/>
    <property type="evidence" value="ECO:0007669"/>
    <property type="project" value="UniProtKB-KW"/>
</dbReference>
<evidence type="ECO:0000313" key="5">
    <source>
        <dbReference type="Proteomes" id="UP000652761"/>
    </source>
</evidence>
<evidence type="ECO:0000259" key="3">
    <source>
        <dbReference type="PROSITE" id="PS50158"/>
    </source>
</evidence>
<evidence type="ECO:0000256" key="1">
    <source>
        <dbReference type="PROSITE-ProRule" id="PRU00047"/>
    </source>
</evidence>
<keyword evidence="1" id="KW-0863">Zinc-finger</keyword>
<dbReference type="Pfam" id="PF00098">
    <property type="entry name" value="zf-CCHC"/>
    <property type="match status" value="1"/>
</dbReference>
<dbReference type="AlphaFoldDB" id="A0A843V7H3"/>
<dbReference type="Proteomes" id="UP000652761">
    <property type="component" value="Unassembled WGS sequence"/>
</dbReference>
<keyword evidence="5" id="KW-1185">Reference proteome</keyword>
<dbReference type="OrthoDB" id="1301741at2759"/>
<dbReference type="InterPro" id="IPR001878">
    <property type="entry name" value="Znf_CCHC"/>
</dbReference>
<dbReference type="PANTHER" id="PTHR34676">
    <property type="entry name" value="DUF4219 DOMAIN-CONTAINING PROTEIN-RELATED"/>
    <property type="match status" value="1"/>
</dbReference>
<gene>
    <name evidence="4" type="ORF">Taro_022291</name>
</gene>
<dbReference type="SMART" id="SM00343">
    <property type="entry name" value="ZnF_C2HC"/>
    <property type="match status" value="1"/>
</dbReference>
<evidence type="ECO:0000313" key="4">
    <source>
        <dbReference type="EMBL" id="MQL89710.1"/>
    </source>
</evidence>
<feature type="compositionally biased region" description="Acidic residues" evidence="2">
    <location>
        <begin position="306"/>
        <end position="320"/>
    </location>
</feature>
<proteinExistence type="predicted"/>
<organism evidence="4 5">
    <name type="scientific">Colocasia esculenta</name>
    <name type="common">Wild taro</name>
    <name type="synonym">Arum esculentum</name>
    <dbReference type="NCBI Taxonomy" id="4460"/>
    <lineage>
        <taxon>Eukaryota</taxon>
        <taxon>Viridiplantae</taxon>
        <taxon>Streptophyta</taxon>
        <taxon>Embryophyta</taxon>
        <taxon>Tracheophyta</taxon>
        <taxon>Spermatophyta</taxon>
        <taxon>Magnoliopsida</taxon>
        <taxon>Liliopsida</taxon>
        <taxon>Araceae</taxon>
        <taxon>Aroideae</taxon>
        <taxon>Colocasieae</taxon>
        <taxon>Colocasia</taxon>
    </lineage>
</organism>
<evidence type="ECO:0000256" key="2">
    <source>
        <dbReference type="SAM" id="MobiDB-lite"/>
    </source>
</evidence>
<dbReference type="GO" id="GO:0003676">
    <property type="term" value="F:nucleic acid binding"/>
    <property type="evidence" value="ECO:0007669"/>
    <property type="project" value="InterPro"/>
</dbReference>
<feature type="region of interest" description="Disordered" evidence="2">
    <location>
        <begin position="301"/>
        <end position="322"/>
    </location>
</feature>
<feature type="compositionally biased region" description="Acidic residues" evidence="2">
    <location>
        <begin position="200"/>
        <end position="217"/>
    </location>
</feature>
<dbReference type="InterPro" id="IPR036875">
    <property type="entry name" value="Znf_CCHC_sf"/>
</dbReference>
<dbReference type="EMBL" id="NMUH01001171">
    <property type="protein sequence ID" value="MQL89710.1"/>
    <property type="molecule type" value="Genomic_DNA"/>
</dbReference>
<keyword evidence="1" id="KW-0862">Zinc</keyword>
<feature type="region of interest" description="Disordered" evidence="2">
    <location>
        <begin position="179"/>
        <end position="217"/>
    </location>
</feature>
<dbReference type="SUPFAM" id="SSF57756">
    <property type="entry name" value="Retrovirus zinc finger-like domains"/>
    <property type="match status" value="1"/>
</dbReference>
<dbReference type="Gene3D" id="4.10.60.10">
    <property type="entry name" value="Zinc finger, CCHC-type"/>
    <property type="match status" value="1"/>
</dbReference>
<comment type="caution">
    <text evidence="4">The sequence shown here is derived from an EMBL/GenBank/DDBJ whole genome shotgun (WGS) entry which is preliminary data.</text>
</comment>
<feature type="domain" description="CCHC-type" evidence="3">
    <location>
        <begin position="260"/>
        <end position="275"/>
    </location>
</feature>
<sequence>MEFFLLGLDFPLWSIIKEGDLVVLNNRENWTDEDKKKISLNRKAKSILCCVLSKKEFNRISACKSAMEMWEKLRITYEGTDKIRETRIDILVAQYENFQMQSGESITQMYSRFTDITNGLAGLGKTYEIGDMVRKVLRSLPASWTPKVTAIEEVNDLKRMSLEKLIGSLMDHEINMERLRESSSRKKHSNALKATKGSSEEESEDEGRDENREDEEALLSRRLQRILAKKKYQSGRRFFKKGKDFKKLEGKDVKKSEPICYECKKPGHIKADCPKLKKTEFKKKNNSKKFRRYKTKAMVAAWNNESDSDSESSSSDEEEEKANMEFMANTDEKQPFSSKSMAASGSSGTVGSYNIVFLTAEQQERFTAVKTKLCRNKAVDIAMHSIVEAIERIKWSRVVTVLEMLSGSSQGIRHMPEGERRWVPILLSQRYSYSHYL</sequence>
<dbReference type="PANTHER" id="PTHR34676:SF8">
    <property type="entry name" value="TRANSMEMBRANE PROTEIN"/>
    <property type="match status" value="1"/>
</dbReference>
<dbReference type="Pfam" id="PF14223">
    <property type="entry name" value="Retrotran_gag_2"/>
    <property type="match status" value="1"/>
</dbReference>
<dbReference type="PROSITE" id="PS50158">
    <property type="entry name" value="ZF_CCHC"/>
    <property type="match status" value="1"/>
</dbReference>
<accession>A0A843V7H3</accession>
<name>A0A843V7H3_COLES</name>
<protein>
    <recommendedName>
        <fullName evidence="3">CCHC-type domain-containing protein</fullName>
    </recommendedName>
</protein>
<keyword evidence="1" id="KW-0479">Metal-binding</keyword>